<dbReference type="EMBL" id="CP027033">
    <property type="protein sequence ID" value="AXR81503.1"/>
    <property type="molecule type" value="Genomic_DNA"/>
</dbReference>
<feature type="compositionally biased region" description="Acidic residues" evidence="1">
    <location>
        <begin position="251"/>
        <end position="281"/>
    </location>
</feature>
<evidence type="ECO:0000256" key="1">
    <source>
        <dbReference type="SAM" id="MobiDB-lite"/>
    </source>
</evidence>
<reference evidence="3" key="1">
    <citation type="submission" date="2018-02" db="EMBL/GenBank/DDBJ databases">
        <title>Phenotypic and genomic properties of facultatively anaerobic sulfur-reducing natronoarchaea from hypersaline soda lakes.</title>
        <authorList>
            <person name="Sorokin D.Y."/>
            <person name="Kublanov I.V."/>
            <person name="Roman P."/>
            <person name="Sinninghe Damste J.S."/>
            <person name="Golyshin P.N."/>
            <person name="Rojo D."/>
            <person name="Ciordia S."/>
            <person name="Mena M.D.C."/>
            <person name="Ferrer M."/>
            <person name="Messina E."/>
            <person name="Smedile F."/>
            <person name="La Spada G."/>
            <person name="La Cono V."/>
            <person name="Yakimov M.M."/>
        </authorList>
    </citation>
    <scope>NUCLEOTIDE SEQUENCE [LARGE SCALE GENOMIC DNA]</scope>
    <source>
        <strain evidence="3">AArc-Mg</strain>
    </source>
</reference>
<dbReference type="KEGG" id="nag:AArcMg_1490"/>
<feature type="compositionally biased region" description="Basic and acidic residues" evidence="1">
    <location>
        <begin position="288"/>
        <end position="302"/>
    </location>
</feature>
<gene>
    <name evidence="2" type="ORF">AArcMg_1490</name>
</gene>
<feature type="compositionally biased region" description="Acidic residues" evidence="1">
    <location>
        <begin position="199"/>
        <end position="230"/>
    </location>
</feature>
<feature type="compositionally biased region" description="Polar residues" evidence="1">
    <location>
        <begin position="317"/>
        <end position="329"/>
    </location>
</feature>
<organism evidence="2 3">
    <name type="scientific">Natrarchaeobaculum sulfurireducens</name>
    <dbReference type="NCBI Taxonomy" id="2044521"/>
    <lineage>
        <taxon>Archaea</taxon>
        <taxon>Methanobacteriati</taxon>
        <taxon>Methanobacteriota</taxon>
        <taxon>Stenosarchaea group</taxon>
        <taxon>Halobacteria</taxon>
        <taxon>Halobacteriales</taxon>
        <taxon>Natrialbaceae</taxon>
        <taxon>Natrarchaeobaculum</taxon>
    </lineage>
</organism>
<keyword evidence="3" id="KW-1185">Reference proteome</keyword>
<evidence type="ECO:0000313" key="2">
    <source>
        <dbReference type="EMBL" id="AXR81503.1"/>
    </source>
</evidence>
<protein>
    <submittedName>
        <fullName evidence="2">Uncharacterized protein</fullName>
    </submittedName>
</protein>
<dbReference type="Proteomes" id="UP000258613">
    <property type="component" value="Chromosome"/>
</dbReference>
<proteinExistence type="predicted"/>
<feature type="compositionally biased region" description="Basic and acidic residues" evidence="1">
    <location>
        <begin position="237"/>
        <end position="248"/>
    </location>
</feature>
<evidence type="ECO:0000313" key="3">
    <source>
        <dbReference type="Proteomes" id="UP000258613"/>
    </source>
</evidence>
<feature type="region of interest" description="Disordered" evidence="1">
    <location>
        <begin position="195"/>
        <end position="336"/>
    </location>
</feature>
<sequence length="336" mass="37366">MVKWHTPDSKDVDVQKDDDDGATRIRVPISSTGKDRDGDKFTRDGLDDLKAQLESEEVPLYLDHGLSGETGWREYRVEDMIGGWVGGEIEERDSGNDVLFGIARLEPGNEKAEMLENKVENDLPIGYSVGFIPDLDQAREMDDGGLKFNASDLLETSAVGIPSNPDAVAAGYAVAKALDDEGIEPTDIDRSFIKRMVDETNDETPDEVDDANEAEETEPEESNDEVEELVEMLGQEMESRLDAHRETLLSEIDDMLDNDEDGDEEEEEADYGDEDDEDDEKSPELNLDELKSELIQEAKQELLDEDLDPEDPKGIVTTDTETNGNSGSAARQRWGM</sequence>
<accession>A0A346PPQ8</accession>
<feature type="compositionally biased region" description="Basic and acidic residues" evidence="1">
    <location>
        <begin position="1"/>
        <end position="15"/>
    </location>
</feature>
<name>A0A346PPQ8_9EURY</name>
<feature type="region of interest" description="Disordered" evidence="1">
    <location>
        <begin position="1"/>
        <end position="43"/>
    </location>
</feature>
<feature type="compositionally biased region" description="Basic and acidic residues" evidence="1">
    <location>
        <begin position="33"/>
        <end position="43"/>
    </location>
</feature>
<dbReference type="AlphaFoldDB" id="A0A346PPQ8"/>